<proteinExistence type="predicted"/>
<organism evidence="1 2">
    <name type="scientific">Rhabdonatronobacter sediminivivens</name>
    <dbReference type="NCBI Taxonomy" id="2743469"/>
    <lineage>
        <taxon>Bacteria</taxon>
        <taxon>Pseudomonadati</taxon>
        <taxon>Pseudomonadota</taxon>
        <taxon>Alphaproteobacteria</taxon>
        <taxon>Rhodobacterales</taxon>
        <taxon>Paracoccaceae</taxon>
        <taxon>Rhabdonatronobacter</taxon>
    </lineage>
</organism>
<name>A0A7Z0KYY5_9RHOB</name>
<dbReference type="Proteomes" id="UP000529417">
    <property type="component" value="Unassembled WGS sequence"/>
</dbReference>
<gene>
    <name evidence="1" type="ORF">HUK65_02635</name>
</gene>
<dbReference type="EMBL" id="JACBXS010000004">
    <property type="protein sequence ID" value="NYS23873.1"/>
    <property type="molecule type" value="Genomic_DNA"/>
</dbReference>
<reference evidence="1 2" key="1">
    <citation type="journal article" date="2000" name="Arch. Microbiol.">
        <title>Rhodobaca bogoriensis gen. nov. and sp. nov., an alkaliphilic purple nonsulfur bacterium from African Rift Valley soda lakes.</title>
        <authorList>
            <person name="Milford A.D."/>
            <person name="Achenbach L.A."/>
            <person name="Jung D.O."/>
            <person name="Madigan M.T."/>
        </authorList>
    </citation>
    <scope>NUCLEOTIDE SEQUENCE [LARGE SCALE GENOMIC DNA]</scope>
    <source>
        <strain evidence="1 2">2376</strain>
    </source>
</reference>
<evidence type="ECO:0000313" key="1">
    <source>
        <dbReference type="EMBL" id="NYS23873.1"/>
    </source>
</evidence>
<dbReference type="RefSeq" id="WP_179904580.1">
    <property type="nucleotide sequence ID" value="NZ_JACBXS010000004.1"/>
</dbReference>
<comment type="caution">
    <text evidence="1">The sequence shown here is derived from an EMBL/GenBank/DDBJ whole genome shotgun (WGS) entry which is preliminary data.</text>
</comment>
<sequence length="85" mass="9091">MTIQLTTYPPQDPHEVIETVAAVGVSARGFLNEPDLGEAMAACRDGLRLWAQELGADMVAGCQFQVDFGPKAVNVTGFGTAIRRL</sequence>
<protein>
    <submittedName>
        <fullName evidence="1">Uncharacterized protein</fullName>
    </submittedName>
</protein>
<dbReference type="AlphaFoldDB" id="A0A7Z0KYY5"/>
<accession>A0A7Z0KYY5</accession>
<evidence type="ECO:0000313" key="2">
    <source>
        <dbReference type="Proteomes" id="UP000529417"/>
    </source>
</evidence>
<keyword evidence="2" id="KW-1185">Reference proteome</keyword>